<accession>A0A2N3N7K9</accession>
<evidence type="ECO:0000313" key="3">
    <source>
        <dbReference type="Proteomes" id="UP000233524"/>
    </source>
</evidence>
<dbReference type="InterPro" id="IPR053221">
    <property type="entry name" value="Burnettramic_acid_biosynth"/>
</dbReference>
<feature type="region of interest" description="Disordered" evidence="1">
    <location>
        <begin position="1"/>
        <end position="71"/>
    </location>
</feature>
<protein>
    <submittedName>
        <fullName evidence="2">Uncharacterized protein</fullName>
    </submittedName>
</protein>
<dbReference type="VEuPathDB" id="FungiDB:jhhlp_005352"/>
<dbReference type="STRING" id="41688.A0A2N3N7K9"/>
<dbReference type="AlphaFoldDB" id="A0A2N3N7K9"/>
<dbReference type="InParanoid" id="A0A2N3N7K9"/>
<keyword evidence="3" id="KW-1185">Reference proteome</keyword>
<organism evidence="2 3">
    <name type="scientific">Lomentospora prolificans</name>
    <dbReference type="NCBI Taxonomy" id="41688"/>
    <lineage>
        <taxon>Eukaryota</taxon>
        <taxon>Fungi</taxon>
        <taxon>Dikarya</taxon>
        <taxon>Ascomycota</taxon>
        <taxon>Pezizomycotina</taxon>
        <taxon>Sordariomycetes</taxon>
        <taxon>Hypocreomycetidae</taxon>
        <taxon>Microascales</taxon>
        <taxon>Microascaceae</taxon>
        <taxon>Lomentospora</taxon>
    </lineage>
</organism>
<evidence type="ECO:0000256" key="1">
    <source>
        <dbReference type="SAM" id="MobiDB-lite"/>
    </source>
</evidence>
<dbReference type="Proteomes" id="UP000233524">
    <property type="component" value="Unassembled WGS sequence"/>
</dbReference>
<sequence length="296" mass="30656">MTSKEQEAIAGEQGVIEDEALPQYDAQLSTPPPESTLKTPGPTVDSPFRFPSGTPPPAYQEASSGHKPIAIPQSVGGAASPFIVAYPPSLLRHGITSETWCSFLNTVSAFLTANVSERALAHAADAAKQFADGPKEVAKDVISHAKGVGKGIGRNAKRGNIVGAASGVITGAVSVPISAALGIVRATLGLPGSTLSAVAKRPQTPRERAAAYLAVANRDWLKPRGLAARIMDSEELGRAVSASVAVLLECANAAGDASAAKQLESLQRYTATLEVVKNTDLKLGAQTLWLVLLYTA</sequence>
<reference evidence="2 3" key="1">
    <citation type="journal article" date="2017" name="G3 (Bethesda)">
        <title>First Draft Genome Sequence of the Pathogenic Fungus Lomentospora prolificans (Formerly Scedosporium prolificans).</title>
        <authorList>
            <person name="Luo R."/>
            <person name="Zimin A."/>
            <person name="Workman R."/>
            <person name="Fan Y."/>
            <person name="Pertea G."/>
            <person name="Grossman N."/>
            <person name="Wear M.P."/>
            <person name="Jia B."/>
            <person name="Miller H."/>
            <person name="Casadevall A."/>
            <person name="Timp W."/>
            <person name="Zhang S.X."/>
            <person name="Salzberg S.L."/>
        </authorList>
    </citation>
    <scope>NUCLEOTIDE SEQUENCE [LARGE SCALE GENOMIC DNA]</scope>
    <source>
        <strain evidence="2 3">JHH-5317</strain>
    </source>
</reference>
<dbReference type="EMBL" id="NLAX01000697">
    <property type="protein sequence ID" value="PKS08408.1"/>
    <property type="molecule type" value="Genomic_DNA"/>
</dbReference>
<evidence type="ECO:0000313" key="2">
    <source>
        <dbReference type="EMBL" id="PKS08408.1"/>
    </source>
</evidence>
<comment type="caution">
    <text evidence="2">The sequence shown here is derived from an EMBL/GenBank/DDBJ whole genome shotgun (WGS) entry which is preliminary data.</text>
</comment>
<proteinExistence type="predicted"/>
<dbReference type="PANTHER" id="PTHR38887">
    <property type="entry name" value="CHROMOSOME 21, WHOLE GENOME SHOTGUN SEQUENCE"/>
    <property type="match status" value="1"/>
</dbReference>
<name>A0A2N3N7K9_9PEZI</name>
<dbReference type="PANTHER" id="PTHR38887:SF1">
    <property type="entry name" value="RAS MODIFICATION PROTEIN ERF4"/>
    <property type="match status" value="1"/>
</dbReference>
<dbReference type="OrthoDB" id="37659at2759"/>
<gene>
    <name evidence="2" type="ORF">jhhlp_005352</name>
</gene>